<dbReference type="NCBIfam" id="TIGR00114">
    <property type="entry name" value="lumazine-synth"/>
    <property type="match status" value="1"/>
</dbReference>
<keyword evidence="5 7" id="KW-0808">Transferase</keyword>
<gene>
    <name evidence="7" type="primary">ribH</name>
    <name evidence="8" type="ORF">ACFOOQ_17565</name>
</gene>
<dbReference type="NCBIfam" id="NF000814">
    <property type="entry name" value="PRK00061.2-2"/>
    <property type="match status" value="1"/>
</dbReference>
<dbReference type="EMBL" id="JBHRYJ010000004">
    <property type="protein sequence ID" value="MFC3677366.1"/>
    <property type="molecule type" value="Genomic_DNA"/>
</dbReference>
<dbReference type="Proteomes" id="UP001595711">
    <property type="component" value="Unassembled WGS sequence"/>
</dbReference>
<evidence type="ECO:0000313" key="9">
    <source>
        <dbReference type="Proteomes" id="UP001595711"/>
    </source>
</evidence>
<feature type="binding site" evidence="7">
    <location>
        <begin position="109"/>
        <end position="111"/>
    </location>
    <ligand>
        <name>5-amino-6-(D-ribitylamino)uracil</name>
        <dbReference type="ChEBI" id="CHEBI:15934"/>
    </ligand>
</feature>
<dbReference type="PANTHER" id="PTHR21058:SF0">
    <property type="entry name" value="6,7-DIMETHYL-8-RIBITYLLUMAZINE SYNTHASE"/>
    <property type="match status" value="1"/>
</dbReference>
<feature type="binding site" evidence="7">
    <location>
        <begin position="114"/>
        <end position="115"/>
    </location>
    <ligand>
        <name>(2S)-2-hydroxy-3-oxobutyl phosphate</name>
        <dbReference type="ChEBI" id="CHEBI:58830"/>
    </ligand>
</feature>
<evidence type="ECO:0000256" key="4">
    <source>
        <dbReference type="ARBA" id="ARBA00022619"/>
    </source>
</evidence>
<dbReference type="GO" id="GO:0000906">
    <property type="term" value="F:6,7-dimethyl-8-ribityllumazine synthase activity"/>
    <property type="evidence" value="ECO:0007669"/>
    <property type="project" value="UniProtKB-EC"/>
</dbReference>
<protein>
    <recommendedName>
        <fullName evidence="3 7">6,7-dimethyl-8-ribityllumazine synthase</fullName>
        <shortName evidence="7">DMRL synthase</shortName>
        <shortName evidence="7">LS</shortName>
        <shortName evidence="7">Lumazine synthase</shortName>
        <ecNumber evidence="3 7">2.5.1.78</ecNumber>
    </recommendedName>
</protein>
<evidence type="ECO:0000313" key="8">
    <source>
        <dbReference type="EMBL" id="MFC3677366.1"/>
    </source>
</evidence>
<comment type="function">
    <text evidence="7">Catalyzes the formation of 6,7-dimethyl-8-ribityllumazine by condensation of 5-amino-6-(D-ribitylamino)uracil with 3,4-dihydroxy-2-butanone 4-phosphate. This is the penultimate step in the biosynthesis of riboflavin.</text>
</comment>
<dbReference type="Gene3D" id="3.40.50.960">
    <property type="entry name" value="Lumazine/riboflavin synthase"/>
    <property type="match status" value="1"/>
</dbReference>
<feature type="binding site" evidence="7">
    <location>
        <position position="142"/>
    </location>
    <ligand>
        <name>5-amino-6-(D-ribitylamino)uracil</name>
        <dbReference type="ChEBI" id="CHEBI:15934"/>
    </ligand>
</feature>
<organism evidence="8 9">
    <name type="scientific">Ferrovibrio xuzhouensis</name>
    <dbReference type="NCBI Taxonomy" id="1576914"/>
    <lineage>
        <taxon>Bacteria</taxon>
        <taxon>Pseudomonadati</taxon>
        <taxon>Pseudomonadota</taxon>
        <taxon>Alphaproteobacteria</taxon>
        <taxon>Rhodospirillales</taxon>
        <taxon>Rhodospirillaceae</taxon>
        <taxon>Ferrovibrio</taxon>
    </lineage>
</organism>
<evidence type="ECO:0000256" key="6">
    <source>
        <dbReference type="ARBA" id="ARBA00048785"/>
    </source>
</evidence>
<evidence type="ECO:0000256" key="2">
    <source>
        <dbReference type="ARBA" id="ARBA00007424"/>
    </source>
</evidence>
<evidence type="ECO:0000256" key="3">
    <source>
        <dbReference type="ARBA" id="ARBA00012664"/>
    </source>
</evidence>
<keyword evidence="4 7" id="KW-0686">Riboflavin biosynthesis</keyword>
<feature type="binding site" evidence="7">
    <location>
        <begin position="82"/>
        <end position="84"/>
    </location>
    <ligand>
        <name>5-amino-6-(D-ribitylamino)uracil</name>
        <dbReference type="ChEBI" id="CHEBI:15934"/>
    </ligand>
</feature>
<dbReference type="InterPro" id="IPR036467">
    <property type="entry name" value="LS/RS_sf"/>
</dbReference>
<dbReference type="EC" id="2.5.1.78" evidence="3 7"/>
<comment type="pathway">
    <text evidence="1 7">Cofactor biosynthesis; riboflavin biosynthesis; riboflavin from 2-hydroxy-3-oxobutyl phosphate and 5-amino-6-(D-ribitylamino)uracil: step 1/2.</text>
</comment>
<keyword evidence="9" id="KW-1185">Reference proteome</keyword>
<feature type="binding site" evidence="7">
    <location>
        <position position="51"/>
    </location>
    <ligand>
        <name>5-amino-6-(D-ribitylamino)uracil</name>
        <dbReference type="ChEBI" id="CHEBI:15934"/>
    </ligand>
</feature>
<feature type="binding site" evidence="7">
    <location>
        <position position="156"/>
    </location>
    <ligand>
        <name>(2S)-2-hydroxy-3-oxobutyl phosphate</name>
        <dbReference type="ChEBI" id="CHEBI:58830"/>
    </ligand>
</feature>
<dbReference type="InterPro" id="IPR034964">
    <property type="entry name" value="LS"/>
</dbReference>
<feature type="active site" description="Proton donor" evidence="7">
    <location>
        <position position="117"/>
    </location>
</feature>
<evidence type="ECO:0000256" key="5">
    <source>
        <dbReference type="ARBA" id="ARBA00022679"/>
    </source>
</evidence>
<comment type="caution">
    <text evidence="8">The sequence shown here is derived from an EMBL/GenBank/DDBJ whole genome shotgun (WGS) entry which is preliminary data.</text>
</comment>
<comment type="catalytic activity">
    <reaction evidence="6 7">
        <text>(2S)-2-hydroxy-3-oxobutyl phosphate + 5-amino-6-(D-ribitylamino)uracil = 6,7-dimethyl-8-(1-D-ribityl)lumazine + phosphate + 2 H2O + H(+)</text>
        <dbReference type="Rhea" id="RHEA:26152"/>
        <dbReference type="ChEBI" id="CHEBI:15377"/>
        <dbReference type="ChEBI" id="CHEBI:15378"/>
        <dbReference type="ChEBI" id="CHEBI:15934"/>
        <dbReference type="ChEBI" id="CHEBI:43474"/>
        <dbReference type="ChEBI" id="CHEBI:58201"/>
        <dbReference type="ChEBI" id="CHEBI:58830"/>
        <dbReference type="EC" id="2.5.1.78"/>
    </reaction>
</comment>
<dbReference type="InterPro" id="IPR002180">
    <property type="entry name" value="LS/RS"/>
</dbReference>
<evidence type="ECO:0000256" key="1">
    <source>
        <dbReference type="ARBA" id="ARBA00004917"/>
    </source>
</evidence>
<name>A0ABV7VIM9_9PROT</name>
<dbReference type="HAMAP" id="MF_00178">
    <property type="entry name" value="Lumazine_synth"/>
    <property type="match status" value="1"/>
</dbReference>
<dbReference type="PANTHER" id="PTHR21058">
    <property type="entry name" value="6,7-DIMETHYL-8-RIBITYLLUMAZINE SYNTHASE DMRL SYNTHASE LUMAZINE SYNTHASE"/>
    <property type="match status" value="1"/>
</dbReference>
<dbReference type="Pfam" id="PF00885">
    <property type="entry name" value="DMRL_synthase"/>
    <property type="match status" value="1"/>
</dbReference>
<dbReference type="RefSeq" id="WP_379728905.1">
    <property type="nucleotide sequence ID" value="NZ_JBHRYJ010000004.1"/>
</dbReference>
<sequence length="184" mass="20130">MVSRARKPVSKKPAPKTSAKLKKFATGKSQVMGSLSIDIRKPRVLIIEARFYEDIADALFEGAKAAIDASDFEYDRIDVPGALEIPAAIRFAMNRKGDRAYDGFVALGCVIRGETAHFDVVINESARGLQQLAIEHQLAIGNGIITVENEEQAWERARKDRQDKGGQAALACVAMIGLKQLFSL</sequence>
<evidence type="ECO:0000256" key="7">
    <source>
        <dbReference type="HAMAP-Rule" id="MF_00178"/>
    </source>
</evidence>
<proteinExistence type="inferred from homology"/>
<comment type="similarity">
    <text evidence="2 7">Belongs to the DMRL synthase family.</text>
</comment>
<dbReference type="SUPFAM" id="SSF52121">
    <property type="entry name" value="Lumazine synthase"/>
    <property type="match status" value="1"/>
</dbReference>
<accession>A0ABV7VIM9</accession>
<reference evidence="9" key="1">
    <citation type="journal article" date="2019" name="Int. J. Syst. Evol. Microbiol.">
        <title>The Global Catalogue of Microorganisms (GCM) 10K type strain sequencing project: providing services to taxonomists for standard genome sequencing and annotation.</title>
        <authorList>
            <consortium name="The Broad Institute Genomics Platform"/>
            <consortium name="The Broad Institute Genome Sequencing Center for Infectious Disease"/>
            <person name="Wu L."/>
            <person name="Ma J."/>
        </authorList>
    </citation>
    <scope>NUCLEOTIDE SEQUENCE [LARGE SCALE GENOMIC DNA]</scope>
    <source>
        <strain evidence="9">KCTC 42182</strain>
    </source>
</reference>
<dbReference type="CDD" id="cd09209">
    <property type="entry name" value="Lumazine_synthase-I"/>
    <property type="match status" value="1"/>
</dbReference>